<accession>A0ABS5FQL0</accession>
<evidence type="ECO:0000313" key="4">
    <source>
        <dbReference type="EMBL" id="MBR0799098.1"/>
    </source>
</evidence>
<dbReference type="SMART" id="SM00028">
    <property type="entry name" value="TPR"/>
    <property type="match status" value="5"/>
</dbReference>
<dbReference type="Pfam" id="PF13432">
    <property type="entry name" value="TPR_16"/>
    <property type="match status" value="3"/>
</dbReference>
<dbReference type="InterPro" id="IPR011990">
    <property type="entry name" value="TPR-like_helical_dom_sf"/>
</dbReference>
<feature type="repeat" description="TPR" evidence="3">
    <location>
        <begin position="32"/>
        <end position="65"/>
    </location>
</feature>
<evidence type="ECO:0000256" key="1">
    <source>
        <dbReference type="ARBA" id="ARBA00022737"/>
    </source>
</evidence>
<name>A0ABS5FQL0_9BRAD</name>
<keyword evidence="2 3" id="KW-0802">TPR repeat</keyword>
<dbReference type="Gene3D" id="3.40.50.2000">
    <property type="entry name" value="Glycogen Phosphorylase B"/>
    <property type="match status" value="1"/>
</dbReference>
<dbReference type="SUPFAM" id="SSF48452">
    <property type="entry name" value="TPR-like"/>
    <property type="match status" value="1"/>
</dbReference>
<dbReference type="RefSeq" id="WP_212494072.1">
    <property type="nucleotide sequence ID" value="NZ_JAFCJH010000034.1"/>
</dbReference>
<dbReference type="PROSITE" id="PS50293">
    <property type="entry name" value="TPR_REGION"/>
    <property type="match status" value="2"/>
</dbReference>
<organism evidence="4 5">
    <name type="scientific">Bradyrhizobium jicamae</name>
    <dbReference type="NCBI Taxonomy" id="280332"/>
    <lineage>
        <taxon>Bacteria</taxon>
        <taxon>Pseudomonadati</taxon>
        <taxon>Pseudomonadota</taxon>
        <taxon>Alphaproteobacteria</taxon>
        <taxon>Hyphomicrobiales</taxon>
        <taxon>Nitrobacteraceae</taxon>
        <taxon>Bradyrhizobium</taxon>
    </lineage>
</organism>
<sequence length="518" mass="56771">MQRKAYASFYKGELDKAERLCAGILEHWPDNFDALHMLGMLHFQRHRLAEALRCLAAALKANPGSPDAMSNLGLALHTAGHYDQAIASYRNALQLAPDHPEFLYNLGNTYLELGRFTDAVSSYQAALARKPDHAGALVNRGNALLRLNEPLEALSSYDAAQAVMPRHPQILTNRGHTLRRLDQPAKALADLEAALAAAPDFAEAHFEAAMAHLTLGDFDAGWKAYEWRWKTRTFARQRRSFPAPLWLGDAPVAGKTMLLHAEQGFGDTIQFIRYAPLLANLGASVICEVQAELQPLLSHLDGISVIAAGETLPVFDLHCPLLSLPLAFKTEVGSIPASIPYLAAPAARRDHWQTRLPQGRRAGFVWSGSSTHKNDANRSIPLARLARLFETPALHCVSLQTELRGPDRDVLGDLPSLVHLGDEIGDFADTAAIISLLDVVISVDTAVAHLAGALGKPVMILLPHAADFRWMRDRADTPWYPTARLLRQPAFGDWDSVIDRLRDELQSPAAIDDGALSD</sequence>
<protein>
    <submittedName>
        <fullName evidence="4">Glycosyltransferase family protein</fullName>
    </submittedName>
</protein>
<feature type="repeat" description="TPR" evidence="3">
    <location>
        <begin position="100"/>
        <end position="133"/>
    </location>
</feature>
<dbReference type="PROSITE" id="PS50005">
    <property type="entry name" value="TPR"/>
    <property type="match status" value="3"/>
</dbReference>
<dbReference type="EMBL" id="JAFCJH010000034">
    <property type="protein sequence ID" value="MBR0799098.1"/>
    <property type="molecule type" value="Genomic_DNA"/>
</dbReference>
<dbReference type="InterPro" id="IPR019734">
    <property type="entry name" value="TPR_rpt"/>
</dbReference>
<dbReference type="Proteomes" id="UP001315278">
    <property type="component" value="Unassembled WGS sequence"/>
</dbReference>
<dbReference type="SUPFAM" id="SSF53756">
    <property type="entry name" value="UDP-Glycosyltransferase/glycogen phosphorylase"/>
    <property type="match status" value="1"/>
</dbReference>
<dbReference type="Gene3D" id="1.25.40.10">
    <property type="entry name" value="Tetratricopeptide repeat domain"/>
    <property type="match status" value="2"/>
</dbReference>
<dbReference type="PANTHER" id="PTHR44943">
    <property type="entry name" value="CELLULOSE SYNTHASE OPERON PROTEIN C"/>
    <property type="match status" value="1"/>
</dbReference>
<dbReference type="InterPro" id="IPR051685">
    <property type="entry name" value="Ycf3/AcsC/BcsC/TPR_MFPF"/>
</dbReference>
<evidence type="ECO:0000313" key="5">
    <source>
        <dbReference type="Proteomes" id="UP001315278"/>
    </source>
</evidence>
<comment type="caution">
    <text evidence="4">The sequence shown here is derived from an EMBL/GenBank/DDBJ whole genome shotgun (WGS) entry which is preliminary data.</text>
</comment>
<keyword evidence="5" id="KW-1185">Reference proteome</keyword>
<evidence type="ECO:0000256" key="2">
    <source>
        <dbReference type="ARBA" id="ARBA00022803"/>
    </source>
</evidence>
<keyword evidence="1" id="KW-0677">Repeat</keyword>
<evidence type="ECO:0000256" key="3">
    <source>
        <dbReference type="PROSITE-ProRule" id="PRU00339"/>
    </source>
</evidence>
<proteinExistence type="predicted"/>
<reference evidence="5" key="1">
    <citation type="journal article" date="2021" name="ISME J.">
        <title>Evolutionary origin and ecological implication of a unique nif island in free-living Bradyrhizobium lineages.</title>
        <authorList>
            <person name="Tao J."/>
        </authorList>
    </citation>
    <scope>NUCLEOTIDE SEQUENCE [LARGE SCALE GENOMIC DNA]</scope>
    <source>
        <strain evidence="5">SZCCT0434</strain>
    </source>
</reference>
<feature type="repeat" description="TPR" evidence="3">
    <location>
        <begin position="66"/>
        <end position="99"/>
    </location>
</feature>
<dbReference type="PANTHER" id="PTHR44943:SF8">
    <property type="entry name" value="TPR REPEAT-CONTAINING PROTEIN MJ0263"/>
    <property type="match status" value="1"/>
</dbReference>
<gene>
    <name evidence="4" type="ORF">JQ615_27290</name>
</gene>